<dbReference type="PANTHER" id="PTHR34406:SF1">
    <property type="entry name" value="PROTEIN YCEI"/>
    <property type="match status" value="1"/>
</dbReference>
<evidence type="ECO:0000259" key="2">
    <source>
        <dbReference type="SMART" id="SM00867"/>
    </source>
</evidence>
<dbReference type="KEGG" id="kan:IMCC3317_41240"/>
<dbReference type="EMBL" id="CP019288">
    <property type="protein sequence ID" value="QHI38730.1"/>
    <property type="molecule type" value="Genomic_DNA"/>
</dbReference>
<keyword evidence="4" id="KW-1185">Reference proteome</keyword>
<gene>
    <name evidence="3" type="primary">yceI_4</name>
    <name evidence="3" type="ORF">IMCC3317_41240</name>
</gene>
<evidence type="ECO:0000313" key="4">
    <source>
        <dbReference type="Proteomes" id="UP000464657"/>
    </source>
</evidence>
<dbReference type="Gene3D" id="2.40.128.110">
    <property type="entry name" value="Lipid/polyisoprenoid-binding, YceI-like"/>
    <property type="match status" value="1"/>
</dbReference>
<dbReference type="Proteomes" id="UP000464657">
    <property type="component" value="Chromosome"/>
</dbReference>
<accession>A0A7L4ZQE3</accession>
<keyword evidence="1" id="KW-0732">Signal</keyword>
<evidence type="ECO:0000256" key="1">
    <source>
        <dbReference type="SAM" id="SignalP"/>
    </source>
</evidence>
<dbReference type="InterPro" id="IPR036761">
    <property type="entry name" value="TTHA0802/YceI-like_sf"/>
</dbReference>
<organism evidence="3 4">
    <name type="scientific">Kordia antarctica</name>
    <dbReference type="NCBI Taxonomy" id="1218801"/>
    <lineage>
        <taxon>Bacteria</taxon>
        <taxon>Pseudomonadati</taxon>
        <taxon>Bacteroidota</taxon>
        <taxon>Flavobacteriia</taxon>
        <taxon>Flavobacteriales</taxon>
        <taxon>Flavobacteriaceae</taxon>
        <taxon>Kordia</taxon>
    </lineage>
</organism>
<feature type="domain" description="Lipid/polyisoprenoid-binding YceI-like" evidence="2">
    <location>
        <begin position="24"/>
        <end position="187"/>
    </location>
</feature>
<dbReference type="SMART" id="SM00867">
    <property type="entry name" value="YceI"/>
    <property type="match status" value="1"/>
</dbReference>
<name>A0A7L4ZQE3_9FLAO</name>
<dbReference type="OrthoDB" id="951410at2"/>
<protein>
    <submittedName>
        <fullName evidence="3">Protein YceI</fullName>
    </submittedName>
</protein>
<feature type="chain" id="PRO_5029775484" evidence="1">
    <location>
        <begin position="23"/>
        <end position="188"/>
    </location>
</feature>
<dbReference type="RefSeq" id="WP_160131266.1">
    <property type="nucleotide sequence ID" value="NZ_CP019288.1"/>
</dbReference>
<reference evidence="3 4" key="1">
    <citation type="journal article" date="2013" name="Int. J. Syst. Evol. Microbiol.">
        <title>Kordia antarctica sp. nov., isolated from Antarctic seawater.</title>
        <authorList>
            <person name="Baek K."/>
            <person name="Choi A."/>
            <person name="Kang I."/>
            <person name="Lee K."/>
            <person name="Cho J.C."/>
        </authorList>
    </citation>
    <scope>NUCLEOTIDE SEQUENCE [LARGE SCALE GENOMIC DNA]</scope>
    <source>
        <strain evidence="3 4">IMCC3317</strain>
    </source>
</reference>
<proteinExistence type="predicted"/>
<dbReference type="AlphaFoldDB" id="A0A7L4ZQE3"/>
<feature type="signal peptide" evidence="1">
    <location>
        <begin position="1"/>
        <end position="22"/>
    </location>
</feature>
<dbReference type="SUPFAM" id="SSF101874">
    <property type="entry name" value="YceI-like"/>
    <property type="match status" value="1"/>
</dbReference>
<sequence>MKTRIFTLVALFIFAGITTAFAQEKRIDADASTITWTGYKVTGQHEGTIDFKGGALEFKDGKLIGGTFTINMATINVTDLKGGGKAKLEGHLKSDDFFGVEKYPDAILNFRKVVETDDNVYRVAADLTIKGNKSPITFDIEVENNSAEAKLKVDRTKYGIKYGSASFFDGLKDKAINDEFDLNVELKF</sequence>
<dbReference type="PANTHER" id="PTHR34406">
    <property type="entry name" value="PROTEIN YCEI"/>
    <property type="match status" value="1"/>
</dbReference>
<evidence type="ECO:0000313" key="3">
    <source>
        <dbReference type="EMBL" id="QHI38730.1"/>
    </source>
</evidence>
<dbReference type="InterPro" id="IPR007372">
    <property type="entry name" value="Lipid/polyisoprenoid-bd_YceI"/>
</dbReference>
<dbReference type="Pfam" id="PF04264">
    <property type="entry name" value="YceI"/>
    <property type="match status" value="1"/>
</dbReference>